<proteinExistence type="predicted"/>
<organism evidence="1 2">
    <name type="scientific">Persephonella marina (strain DSM 14350 / EX-H1)</name>
    <dbReference type="NCBI Taxonomy" id="123214"/>
    <lineage>
        <taxon>Bacteria</taxon>
        <taxon>Pseudomonadati</taxon>
        <taxon>Aquificota</taxon>
        <taxon>Aquificia</taxon>
        <taxon>Aquificales</taxon>
        <taxon>Hydrogenothermaceae</taxon>
        <taxon>Persephonella</taxon>
    </lineage>
</organism>
<gene>
    <name evidence="1" type="ordered locus">PERMA_0736</name>
</gene>
<dbReference type="PaxDb" id="123214-PERMA_0736"/>
<name>C0QPC8_PERMH</name>
<reference evidence="1 2" key="1">
    <citation type="journal article" date="2009" name="J. Bacteriol.">
        <title>Complete and draft genome sequences of six members of the Aquificales.</title>
        <authorList>
            <person name="Reysenbach A.L."/>
            <person name="Hamamura N."/>
            <person name="Podar M."/>
            <person name="Griffiths E."/>
            <person name="Ferreira S."/>
            <person name="Hochstein R."/>
            <person name="Heidelberg J."/>
            <person name="Johnson J."/>
            <person name="Mead D."/>
            <person name="Pohorille A."/>
            <person name="Sarmiento M."/>
            <person name="Schweighofer K."/>
            <person name="Seshadri R."/>
            <person name="Voytek M.A."/>
        </authorList>
    </citation>
    <scope>NUCLEOTIDE SEQUENCE [LARGE SCALE GENOMIC DNA]</scope>
    <source>
        <strain evidence="2">DSM 14350 / EX-H1</strain>
    </source>
</reference>
<dbReference type="eggNOG" id="ENOG5033D66">
    <property type="taxonomic scope" value="Bacteria"/>
</dbReference>
<dbReference type="OrthoDB" id="15320at2"/>
<evidence type="ECO:0000313" key="1">
    <source>
        <dbReference type="EMBL" id="ACO03552.1"/>
    </source>
</evidence>
<dbReference type="KEGG" id="pmx:PERMA_0736"/>
<dbReference type="HOGENOM" id="CLU_1314873_0_0_0"/>
<protein>
    <submittedName>
        <fullName evidence="1">Uncharacterized protein</fullName>
    </submittedName>
</protein>
<dbReference type="Proteomes" id="UP000001366">
    <property type="component" value="Chromosome"/>
</dbReference>
<dbReference type="AlphaFoldDB" id="C0QPC8"/>
<accession>C0QPC8</accession>
<dbReference type="STRING" id="123214.PERMA_0736"/>
<dbReference type="RefSeq" id="WP_012675791.1">
    <property type="nucleotide sequence ID" value="NC_012440.1"/>
</dbReference>
<keyword evidence="2" id="KW-1185">Reference proteome</keyword>
<evidence type="ECO:0000313" key="2">
    <source>
        <dbReference type="Proteomes" id="UP000001366"/>
    </source>
</evidence>
<sequence>MFDFIEGKRYLGEFEIVRKCEKRRIKIDFKSLFSFEVERIENDTITVKNLNPYQINRILPYIKEIKIYIKKVSSVFVIKGSIVDSKDDSYVIKLDGESLYKEKRRFHRFSFCCEDLGKYLIKKDGKHITEDACIIEISRLGLKILTKLHSTLKRCEICTVESLEEDVKFDINVVDIKEEYGYHIIRAEITKTNINLINFVMNGYIKVAEKLILEGQ</sequence>
<dbReference type="EMBL" id="CP001230">
    <property type="protein sequence ID" value="ACO03552.1"/>
    <property type="molecule type" value="Genomic_DNA"/>
</dbReference>